<dbReference type="AlphaFoldDB" id="A0A4V2MVN0"/>
<feature type="compositionally biased region" description="Basic and acidic residues" evidence="2">
    <location>
        <begin position="216"/>
        <end position="227"/>
    </location>
</feature>
<dbReference type="EMBL" id="RWJN01000311">
    <property type="protein sequence ID" value="TCD63267.1"/>
    <property type="molecule type" value="Genomic_DNA"/>
</dbReference>
<reference evidence="3 4" key="1">
    <citation type="submission" date="2018-11" db="EMBL/GenBank/DDBJ databases">
        <title>Genome assembly of Steccherinum ochraceum LE-BIN_3174, the white-rot fungus of the Steccherinaceae family (The Residual Polyporoid clade, Polyporales, Basidiomycota).</title>
        <authorList>
            <person name="Fedorova T.V."/>
            <person name="Glazunova O.A."/>
            <person name="Landesman E.O."/>
            <person name="Moiseenko K.V."/>
            <person name="Psurtseva N.V."/>
            <person name="Savinova O.S."/>
            <person name="Shakhova N.V."/>
            <person name="Tyazhelova T.V."/>
            <person name="Vasina D.V."/>
        </authorList>
    </citation>
    <scope>NUCLEOTIDE SEQUENCE [LARGE SCALE GENOMIC DNA]</scope>
    <source>
        <strain evidence="3 4">LE-BIN_3174</strain>
    </source>
</reference>
<sequence>MRMVHHGGRRKGFEKIGTTVTTASVTGANGLATRSVTLDNHAGTWVATLLAFSALASLSPSPPTICPSADHPNTSNTYQHSQTSKALTFVLSTNRKHQSRMEQEKRLLRKKLQDRIARDRTNQKLGIPYLPSRETVATPSSRADLPPARPFATRAQPVQGRVVQKFPFPKPKPRTETSSHPASPTPSSQKRPLHIPIPNLFHRLQKQQAPFGRTTHSHEDAVVKEKLSLPSASDGSSRKRSPNPRMAALARELQETTNKLRLLQSMLDDKTRQKNRVLADEREALRVQDSIRVYKQDIKEAEAKQDRLLQALQSPIEPHHEGTVDLTMDDDP</sequence>
<feature type="coiled-coil region" evidence="1">
    <location>
        <begin position="246"/>
        <end position="311"/>
    </location>
</feature>
<dbReference type="Proteomes" id="UP000292702">
    <property type="component" value="Unassembled WGS sequence"/>
</dbReference>
<evidence type="ECO:0000256" key="2">
    <source>
        <dbReference type="SAM" id="MobiDB-lite"/>
    </source>
</evidence>
<feature type="region of interest" description="Disordered" evidence="2">
    <location>
        <begin position="208"/>
        <end position="245"/>
    </location>
</feature>
<feature type="region of interest" description="Disordered" evidence="2">
    <location>
        <begin position="132"/>
        <end position="194"/>
    </location>
</feature>
<feature type="compositionally biased region" description="Low complexity" evidence="2">
    <location>
        <begin position="176"/>
        <end position="188"/>
    </location>
</feature>
<accession>A0A4V2MVN0</accession>
<organism evidence="3 4">
    <name type="scientific">Steccherinum ochraceum</name>
    <dbReference type="NCBI Taxonomy" id="92696"/>
    <lineage>
        <taxon>Eukaryota</taxon>
        <taxon>Fungi</taxon>
        <taxon>Dikarya</taxon>
        <taxon>Basidiomycota</taxon>
        <taxon>Agaricomycotina</taxon>
        <taxon>Agaricomycetes</taxon>
        <taxon>Polyporales</taxon>
        <taxon>Steccherinaceae</taxon>
        <taxon>Steccherinum</taxon>
    </lineage>
</organism>
<comment type="caution">
    <text evidence="3">The sequence shown here is derived from an EMBL/GenBank/DDBJ whole genome shotgun (WGS) entry which is preliminary data.</text>
</comment>
<gene>
    <name evidence="3" type="ORF">EIP91_005788</name>
</gene>
<proteinExistence type="predicted"/>
<protein>
    <submittedName>
        <fullName evidence="3">Uncharacterized protein</fullName>
    </submittedName>
</protein>
<keyword evidence="1" id="KW-0175">Coiled coil</keyword>
<name>A0A4V2MVN0_9APHY</name>
<evidence type="ECO:0000313" key="4">
    <source>
        <dbReference type="Proteomes" id="UP000292702"/>
    </source>
</evidence>
<evidence type="ECO:0000256" key="1">
    <source>
        <dbReference type="SAM" id="Coils"/>
    </source>
</evidence>
<evidence type="ECO:0000313" key="3">
    <source>
        <dbReference type="EMBL" id="TCD63267.1"/>
    </source>
</evidence>
<keyword evidence="4" id="KW-1185">Reference proteome</keyword>